<accession>A0A6V7VLY0</accession>
<feature type="compositionally biased region" description="Basic residues" evidence="1">
    <location>
        <begin position="78"/>
        <end position="92"/>
    </location>
</feature>
<gene>
    <name evidence="2" type="ORF">MENT_LOCUS27733</name>
    <name evidence="3" type="ORF">MENT_LOCUS40905</name>
    <name evidence="4" type="ORF">MENT_LOCUS52835</name>
</gene>
<evidence type="ECO:0000313" key="5">
    <source>
        <dbReference type="Proteomes" id="UP000580250"/>
    </source>
</evidence>
<protein>
    <submittedName>
        <fullName evidence="2">Uncharacterized protein</fullName>
    </submittedName>
</protein>
<dbReference type="AlphaFoldDB" id="A0A6V7VLY0"/>
<evidence type="ECO:0000313" key="3">
    <source>
        <dbReference type="EMBL" id="CAD2188265.1"/>
    </source>
</evidence>
<evidence type="ECO:0000313" key="2">
    <source>
        <dbReference type="EMBL" id="CAD2175966.1"/>
    </source>
</evidence>
<dbReference type="EMBL" id="CAJEWN010000683">
    <property type="protein sequence ID" value="CAD2188265.1"/>
    <property type="molecule type" value="Genomic_DNA"/>
</dbReference>
<feature type="region of interest" description="Disordered" evidence="1">
    <location>
        <begin position="1"/>
        <end position="21"/>
    </location>
</feature>
<sequence>MAGGSAEKSDKGEDSADYEAYMPNMPKRAHAFNLRNETTIALKLWKADRESSLYIRERSKTFMDRLKQKMLGSEEAQRKRKQKKSRSRSRKRSNTDKKKNKSSSGA</sequence>
<reference evidence="2 5" key="1">
    <citation type="submission" date="2020-08" db="EMBL/GenBank/DDBJ databases">
        <authorList>
            <person name="Koutsovoulos G."/>
            <person name="Danchin GJ E."/>
        </authorList>
    </citation>
    <scope>NUCLEOTIDE SEQUENCE [LARGE SCALE GENOMIC DNA]</scope>
</reference>
<feature type="region of interest" description="Disordered" evidence="1">
    <location>
        <begin position="65"/>
        <end position="106"/>
    </location>
</feature>
<comment type="caution">
    <text evidence="2">The sequence shown here is derived from an EMBL/GenBank/DDBJ whole genome shotgun (WGS) entry which is preliminary data.</text>
</comment>
<evidence type="ECO:0000313" key="4">
    <source>
        <dbReference type="EMBL" id="CAD2199449.1"/>
    </source>
</evidence>
<proteinExistence type="predicted"/>
<dbReference type="Proteomes" id="UP000580250">
    <property type="component" value="Unassembled WGS sequence"/>
</dbReference>
<dbReference type="EMBL" id="CAJEWN010000266">
    <property type="protein sequence ID" value="CAD2175966.1"/>
    <property type="molecule type" value="Genomic_DNA"/>
</dbReference>
<organism evidence="2 5">
    <name type="scientific">Meloidogyne enterolobii</name>
    <name type="common">Root-knot nematode worm</name>
    <name type="synonym">Meloidogyne mayaguensis</name>
    <dbReference type="NCBI Taxonomy" id="390850"/>
    <lineage>
        <taxon>Eukaryota</taxon>
        <taxon>Metazoa</taxon>
        <taxon>Ecdysozoa</taxon>
        <taxon>Nematoda</taxon>
        <taxon>Chromadorea</taxon>
        <taxon>Rhabditida</taxon>
        <taxon>Tylenchina</taxon>
        <taxon>Tylenchomorpha</taxon>
        <taxon>Tylenchoidea</taxon>
        <taxon>Meloidogynidae</taxon>
        <taxon>Meloidogyninae</taxon>
        <taxon>Meloidogyne</taxon>
    </lineage>
</organism>
<name>A0A6V7VLY0_MELEN</name>
<evidence type="ECO:0000256" key="1">
    <source>
        <dbReference type="SAM" id="MobiDB-lite"/>
    </source>
</evidence>
<dbReference type="EMBL" id="CAJEWN010001698">
    <property type="protein sequence ID" value="CAD2199449.1"/>
    <property type="molecule type" value="Genomic_DNA"/>
</dbReference>